<protein>
    <submittedName>
        <fullName evidence="1">Uncharacterized protein</fullName>
    </submittedName>
</protein>
<evidence type="ECO:0000313" key="1">
    <source>
        <dbReference type="EMBL" id="QHU10008.1"/>
    </source>
</evidence>
<dbReference type="EMBL" id="MN740749">
    <property type="protein sequence ID" value="QHU10008.1"/>
    <property type="molecule type" value="Genomic_DNA"/>
</dbReference>
<sequence>MSFTRFHDDPLRIKYGLEISTYSGRYAIDTPGPGVNLPYLEDSQIRMQKWGANLMTNPVNIESDLRGLTRQLNRDNIELNNYVNTAVETSKNTYEKVQPFVDESRASHPAWMYRDLEQTRWEVPFINPLVNVEKKFHDNIQTRILEKDYYVPIIPQPMNAASSNQFR</sequence>
<accession>A0A6C0K1F8</accession>
<reference evidence="1" key="1">
    <citation type="journal article" date="2020" name="Nature">
        <title>Giant virus diversity and host interactions through global metagenomics.</title>
        <authorList>
            <person name="Schulz F."/>
            <person name="Roux S."/>
            <person name="Paez-Espino D."/>
            <person name="Jungbluth S."/>
            <person name="Walsh D.A."/>
            <person name="Denef V.J."/>
            <person name="McMahon K.D."/>
            <person name="Konstantinidis K.T."/>
            <person name="Eloe-Fadrosh E.A."/>
            <person name="Kyrpides N.C."/>
            <person name="Woyke T."/>
        </authorList>
    </citation>
    <scope>NUCLEOTIDE SEQUENCE</scope>
    <source>
        <strain evidence="1">GVMAG-S-1101164-67</strain>
    </source>
</reference>
<dbReference type="AlphaFoldDB" id="A0A6C0K1F8"/>
<proteinExistence type="predicted"/>
<name>A0A6C0K1F8_9ZZZZ</name>
<organism evidence="1">
    <name type="scientific">viral metagenome</name>
    <dbReference type="NCBI Taxonomy" id="1070528"/>
    <lineage>
        <taxon>unclassified sequences</taxon>
        <taxon>metagenomes</taxon>
        <taxon>organismal metagenomes</taxon>
    </lineage>
</organism>